<dbReference type="Pfam" id="PF07714">
    <property type="entry name" value="PK_Tyr_Ser-Thr"/>
    <property type="match status" value="3"/>
</dbReference>
<dbReference type="CDD" id="cd00028">
    <property type="entry name" value="B_lectin"/>
    <property type="match status" value="1"/>
</dbReference>
<reference evidence="20" key="2">
    <citation type="submission" date="2018-05" db="EMBL/GenBank/DDBJ databases">
        <title>OmerRS3 (Oryza meridionalis Reference Sequence Version 3).</title>
        <authorList>
            <person name="Zhang J."/>
            <person name="Kudrna D."/>
            <person name="Lee S."/>
            <person name="Talag J."/>
            <person name="Welchert J."/>
            <person name="Wing R.A."/>
        </authorList>
    </citation>
    <scope>NUCLEOTIDE SEQUENCE [LARGE SCALE GENOMIC DNA]</scope>
    <source>
        <strain evidence="20">OR44</strain>
    </source>
</reference>
<evidence type="ECO:0000259" key="19">
    <source>
        <dbReference type="PROSITE" id="PS50948"/>
    </source>
</evidence>
<dbReference type="InterPro" id="IPR001480">
    <property type="entry name" value="Bulb-type_lectin_dom"/>
</dbReference>
<dbReference type="PANTHER" id="PTHR27002:SF828">
    <property type="entry name" value="OS04G0633600 PROTEIN"/>
    <property type="match status" value="1"/>
</dbReference>
<feature type="binding site" evidence="15">
    <location>
        <position position="574"/>
    </location>
    <ligand>
        <name>ATP</name>
        <dbReference type="ChEBI" id="CHEBI:30616"/>
    </ligand>
</feature>
<accession>A0A0E0DIS5</accession>
<evidence type="ECO:0000256" key="6">
    <source>
        <dbReference type="ARBA" id="ARBA00022729"/>
    </source>
</evidence>
<dbReference type="GO" id="GO:0004674">
    <property type="term" value="F:protein serine/threonine kinase activity"/>
    <property type="evidence" value="ECO:0007669"/>
    <property type="project" value="UniProtKB-KW"/>
</dbReference>
<proteinExistence type="predicted"/>
<keyword evidence="3" id="KW-1003">Cell membrane</keyword>
<dbReference type="EnsemblPlants" id="OMERI04G21940.1">
    <property type="protein sequence ID" value="OMERI04G21940.1"/>
    <property type="gene ID" value="OMERI04G21940"/>
</dbReference>
<comment type="catalytic activity">
    <reaction evidence="13">
        <text>L-threonyl-[protein] + ATP = O-phospho-L-threonyl-[protein] + ADP + H(+)</text>
        <dbReference type="Rhea" id="RHEA:46608"/>
        <dbReference type="Rhea" id="RHEA-COMP:11060"/>
        <dbReference type="Rhea" id="RHEA-COMP:11605"/>
        <dbReference type="ChEBI" id="CHEBI:15378"/>
        <dbReference type="ChEBI" id="CHEBI:30013"/>
        <dbReference type="ChEBI" id="CHEBI:30616"/>
        <dbReference type="ChEBI" id="CHEBI:61977"/>
        <dbReference type="ChEBI" id="CHEBI:456216"/>
        <dbReference type="EC" id="2.7.11.1"/>
    </reaction>
</comment>
<keyword evidence="11" id="KW-0675">Receptor</keyword>
<dbReference type="GO" id="GO:0051707">
    <property type="term" value="P:response to other organism"/>
    <property type="evidence" value="ECO:0007669"/>
    <property type="project" value="UniProtKB-ARBA"/>
</dbReference>
<organism evidence="20">
    <name type="scientific">Oryza meridionalis</name>
    <dbReference type="NCBI Taxonomy" id="40149"/>
    <lineage>
        <taxon>Eukaryota</taxon>
        <taxon>Viridiplantae</taxon>
        <taxon>Streptophyta</taxon>
        <taxon>Embryophyta</taxon>
        <taxon>Tracheophyta</taxon>
        <taxon>Spermatophyta</taxon>
        <taxon>Magnoliopsida</taxon>
        <taxon>Liliopsida</taxon>
        <taxon>Poales</taxon>
        <taxon>Poaceae</taxon>
        <taxon>BOP clade</taxon>
        <taxon>Oryzoideae</taxon>
        <taxon>Oryzeae</taxon>
        <taxon>Oryzinae</taxon>
        <taxon>Oryza</taxon>
    </lineage>
</organism>
<keyword evidence="12" id="KW-0325">Glycoprotein</keyword>
<dbReference type="InterPro" id="IPR017441">
    <property type="entry name" value="Protein_kinase_ATP_BS"/>
</dbReference>
<dbReference type="Pfam" id="PF08276">
    <property type="entry name" value="PAN_2"/>
    <property type="match status" value="2"/>
</dbReference>
<feature type="domain" description="Apple" evidence="19">
    <location>
        <begin position="1031"/>
        <end position="1117"/>
    </location>
</feature>
<protein>
    <recommendedName>
        <fullName evidence="2">non-specific serine/threonine protein kinase</fullName>
        <ecNumber evidence="2">2.7.11.1</ecNumber>
    </recommendedName>
</protein>
<evidence type="ECO:0000256" key="1">
    <source>
        <dbReference type="ARBA" id="ARBA00004251"/>
    </source>
</evidence>
<feature type="compositionally biased region" description="Polar residues" evidence="16">
    <location>
        <begin position="1484"/>
        <end position="1493"/>
    </location>
</feature>
<dbReference type="Gene3D" id="2.90.10.30">
    <property type="match status" value="1"/>
</dbReference>
<dbReference type="InterPro" id="IPR011009">
    <property type="entry name" value="Kinase-like_dom_sf"/>
</dbReference>
<evidence type="ECO:0000259" key="18">
    <source>
        <dbReference type="PROSITE" id="PS50927"/>
    </source>
</evidence>
<evidence type="ECO:0000313" key="21">
    <source>
        <dbReference type="Proteomes" id="UP000008021"/>
    </source>
</evidence>
<feature type="domain" description="Bulb-type lectin" evidence="18">
    <location>
        <begin position="746"/>
        <end position="875"/>
    </location>
</feature>
<dbReference type="InterPro" id="IPR001245">
    <property type="entry name" value="Ser-Thr/Tyr_kinase_cat_dom"/>
</dbReference>
<dbReference type="Pfam" id="PF00954">
    <property type="entry name" value="S_locus_glycop"/>
    <property type="match status" value="2"/>
</dbReference>
<dbReference type="PROSITE" id="PS00108">
    <property type="entry name" value="PROTEIN_KINASE_ST"/>
    <property type="match status" value="2"/>
</dbReference>
<evidence type="ECO:0000259" key="17">
    <source>
        <dbReference type="PROSITE" id="PS50011"/>
    </source>
</evidence>
<dbReference type="GO" id="GO:0048544">
    <property type="term" value="P:recognition of pollen"/>
    <property type="evidence" value="ECO:0007669"/>
    <property type="project" value="InterPro"/>
</dbReference>
<dbReference type="SMART" id="SM00220">
    <property type="entry name" value="S_TKc"/>
    <property type="match status" value="2"/>
</dbReference>
<keyword evidence="6" id="KW-0732">Signal</keyword>
<dbReference type="FunFam" id="1.10.510.10:FF:000060">
    <property type="entry name" value="G-type lectin S-receptor-like serine/threonine-protein kinase"/>
    <property type="match status" value="2"/>
</dbReference>
<dbReference type="PANTHER" id="PTHR27002">
    <property type="entry name" value="RECEPTOR-LIKE SERINE/THREONINE-PROTEIN KINASE SD1-8"/>
    <property type="match status" value="1"/>
</dbReference>
<sequence length="1499" mass="168448">MKVLLRSKTQVATRFIAWKSPDDPSTGDFSCSGDPALNFQIFIWHGTRPYYRFIKLDSVSVTGAAYLHNTTSFAYETVVNTKDESSIEYTTSDDSPYTRVMIDYMGNFRFMSWNSSLSSWTVVTQLPAATGCDTYGLCGPFGYCDLMLAVPSCQCLDGFEPVDSNASSTGCRRKQQLRCGDDHFVIMYRMKVPDKFLHVQNRNFDECMDECTHNCSCTAYAYTNLTATGIMSNQPRCLLWTGELSDTARDIRNIIGENLYLRLADSIGIQQNKGRTKTPVVQQLSTIHDLWDQNMELPCISFEDITAATDSFHETNMLGKGGFGKVYKVGTLEDGKEIAVKRLSKSSEQGTEQFRNELVLIAKLQHKNLVRLLGCCIHGDEKLLIYEYLPNKSLDKFIFNHTRGATLDWPTRFNIIKGVARGILYLHQDSRMTIIHRDLKASNILLDAEMNPKISDFGMARIFGGNEQQESTTRVVGTYGYMSPEYAMEGIFSVKSDTYSFGEKRNNENQNRAMLGNFRASHEVYEKNQEFPCINFEDVVTATNNFSDSNMLGEGGFGKVYKGKLEGGKEVAVKRLSTGSTQGVEHFTNEVVLIAKLQHKNLVRLIGCCIHGDEKLLIYEYLPNKSLDHFLFDPANKFILDWPTSGYMSPEYAMDGVFSVKSDIYSFGVILLEIVSGLKISLPQLMDFPNLLAYAWRLWKDDKTMDLMDSSIAETFPTHKRIYKRMITLHVVVFMSLICFSQPSDRLTPAKPLIFPGDDKLISDGGVFALGFFSLTNSTPSLLYLGIWYNNIPERTYVWIANRDNPITTPSAKLAVTNTSDLVLSDSKGLALWSTSINGTIRGSSVGERATAELRNTGNFVLWVNYKKHVAVQVVAWKGPQDPSTGDFSLSGDPSQWGIQLVVWHGSIPSYRTEVWTGAPVYDKDISTQVIDNGEEIYETYSAADGLLTHWKVDYTGNVFFRRWDNQSSSWEMSAERPGHGCLQYGACGPFGYCDVTGSFQECKCFDGFELADGLSANFSKGCRRKEALKCSGGEDHFLTLPGMKVPDKFLYIRNISFEECTDKCNRNCSCTAYAYANWKTDITMGDISRCLVWTGELLDSGKGAPANGENLYLRLSGSRAVNKKNIVKTVLPAIACMLILTAGMRLRQNKELLNNTGLESWDQNLEFLNISFEDITSATNGFHDTNMLGKGGFGKVYKGTLEDGMEIAVKRLEKDSAQGVEHFRNEVVLIAKLQHKNLVRLLGCCIRGDEKLLIYEYLPNKSLDKFLFDHAMKSVLDWPTRFNIIKGVARGLLYLHQDSRMMIIHRDLKTSNILLDAEMNPKISDFGMARIFGNSEQQASTKRVVGTYGYMAPEYAMEGIFSVKSDTYSFGVLILEIVSGLKISSPHHIVMDFPNLIAYAWNLWKDGMAEAFVDKMVLESCLLNEVLQCIHIGLLCVQDSPNARPHMSLVVSMLDNEDMARPIPKQPIYFVQRHYDEEERQGSESSVNNASLTALEGR</sequence>
<feature type="region of interest" description="Disordered" evidence="16">
    <location>
        <begin position="1478"/>
        <end position="1499"/>
    </location>
</feature>
<evidence type="ECO:0000256" key="14">
    <source>
        <dbReference type="ARBA" id="ARBA00048679"/>
    </source>
</evidence>
<dbReference type="InterPro" id="IPR008271">
    <property type="entry name" value="Ser/Thr_kinase_AS"/>
</dbReference>
<dbReference type="SUPFAM" id="SSF56112">
    <property type="entry name" value="Protein kinase-like (PK-like)"/>
    <property type="match status" value="3"/>
</dbReference>
<dbReference type="InterPro" id="IPR000719">
    <property type="entry name" value="Prot_kinase_dom"/>
</dbReference>
<dbReference type="SUPFAM" id="SSF51110">
    <property type="entry name" value="alpha-D-mannose-specific plant lectins"/>
    <property type="match status" value="1"/>
</dbReference>
<evidence type="ECO:0000256" key="4">
    <source>
        <dbReference type="ARBA" id="ARBA00022527"/>
    </source>
</evidence>
<evidence type="ECO:0000256" key="5">
    <source>
        <dbReference type="ARBA" id="ARBA00022679"/>
    </source>
</evidence>
<keyword evidence="5" id="KW-0808">Transferase</keyword>
<evidence type="ECO:0000256" key="12">
    <source>
        <dbReference type="ARBA" id="ARBA00023180"/>
    </source>
</evidence>
<keyword evidence="3" id="KW-0472">Membrane</keyword>
<feature type="binding site" evidence="15">
    <location>
        <position position="341"/>
    </location>
    <ligand>
        <name>ATP</name>
        <dbReference type="ChEBI" id="CHEBI:30616"/>
    </ligand>
</feature>
<feature type="domain" description="Protein kinase" evidence="17">
    <location>
        <begin position="1183"/>
        <end position="1470"/>
    </location>
</feature>
<comment type="catalytic activity">
    <reaction evidence="14">
        <text>L-seryl-[protein] + ATP = O-phospho-L-seryl-[protein] + ADP + H(+)</text>
        <dbReference type="Rhea" id="RHEA:17989"/>
        <dbReference type="Rhea" id="RHEA-COMP:9863"/>
        <dbReference type="Rhea" id="RHEA-COMP:11604"/>
        <dbReference type="ChEBI" id="CHEBI:15378"/>
        <dbReference type="ChEBI" id="CHEBI:29999"/>
        <dbReference type="ChEBI" id="CHEBI:30616"/>
        <dbReference type="ChEBI" id="CHEBI:83421"/>
        <dbReference type="ChEBI" id="CHEBI:456216"/>
        <dbReference type="EC" id="2.7.11.1"/>
    </reaction>
</comment>
<dbReference type="Pfam" id="PF00069">
    <property type="entry name" value="Pkinase"/>
    <property type="match status" value="1"/>
</dbReference>
<dbReference type="SMART" id="SM00108">
    <property type="entry name" value="B_lectin"/>
    <property type="match status" value="1"/>
</dbReference>
<evidence type="ECO:0000256" key="3">
    <source>
        <dbReference type="ARBA" id="ARBA00022475"/>
    </source>
</evidence>
<dbReference type="FunFam" id="3.30.200.20:FF:000195">
    <property type="entry name" value="G-type lectin S-receptor-like serine/threonine-protein kinase"/>
    <property type="match status" value="2"/>
</dbReference>
<dbReference type="HOGENOM" id="CLU_004273_0_0_1"/>
<evidence type="ECO:0000256" key="2">
    <source>
        <dbReference type="ARBA" id="ARBA00012513"/>
    </source>
</evidence>
<dbReference type="InterPro" id="IPR000858">
    <property type="entry name" value="S_locus_glycoprot_dom"/>
</dbReference>
<dbReference type="PROSITE" id="PS50927">
    <property type="entry name" value="BULB_LECTIN"/>
    <property type="match status" value="1"/>
</dbReference>
<keyword evidence="7 15" id="KW-0547">Nucleotide-binding</keyword>
<name>A0A0E0DIS5_9ORYZ</name>
<feature type="domain" description="Apple" evidence="19">
    <location>
        <begin position="179"/>
        <end position="264"/>
    </location>
</feature>
<dbReference type="InterPro" id="IPR003609">
    <property type="entry name" value="Pan_app"/>
</dbReference>
<evidence type="ECO:0000256" key="11">
    <source>
        <dbReference type="ARBA" id="ARBA00023170"/>
    </source>
</evidence>
<evidence type="ECO:0000256" key="9">
    <source>
        <dbReference type="ARBA" id="ARBA00022840"/>
    </source>
</evidence>
<dbReference type="GO" id="GO:0005524">
    <property type="term" value="F:ATP binding"/>
    <property type="evidence" value="ECO:0007669"/>
    <property type="project" value="UniProtKB-UniRule"/>
</dbReference>
<reference evidence="20" key="1">
    <citation type="submission" date="2015-04" db="UniProtKB">
        <authorList>
            <consortium name="EnsemblPlants"/>
        </authorList>
    </citation>
    <scope>IDENTIFICATION</scope>
</reference>
<keyword evidence="10" id="KW-1015">Disulfide bond</keyword>
<feature type="binding site" evidence="15">
    <location>
        <position position="1211"/>
    </location>
    <ligand>
        <name>ATP</name>
        <dbReference type="ChEBI" id="CHEBI:30616"/>
    </ligand>
</feature>
<dbReference type="PROSITE" id="PS50948">
    <property type="entry name" value="PAN"/>
    <property type="match status" value="2"/>
</dbReference>
<evidence type="ECO:0000256" key="15">
    <source>
        <dbReference type="PROSITE-ProRule" id="PRU10141"/>
    </source>
</evidence>
<evidence type="ECO:0000313" key="20">
    <source>
        <dbReference type="EnsemblPlants" id="OMERI04G21940.2"/>
    </source>
</evidence>
<evidence type="ECO:0000256" key="10">
    <source>
        <dbReference type="ARBA" id="ARBA00023157"/>
    </source>
</evidence>
<evidence type="ECO:0000256" key="16">
    <source>
        <dbReference type="SAM" id="MobiDB-lite"/>
    </source>
</evidence>
<dbReference type="Pfam" id="PF01453">
    <property type="entry name" value="B_lectin"/>
    <property type="match status" value="1"/>
</dbReference>
<keyword evidence="8" id="KW-0418">Kinase</keyword>
<dbReference type="CDD" id="cd14066">
    <property type="entry name" value="STKc_IRAK"/>
    <property type="match status" value="1"/>
</dbReference>
<dbReference type="EnsemblPlants" id="OMERI04G21940.2">
    <property type="protein sequence ID" value="OMERI04G21940.2"/>
    <property type="gene ID" value="OMERI04G21940"/>
</dbReference>
<dbReference type="Gramene" id="OMERI04G21940.2">
    <property type="protein sequence ID" value="OMERI04G21940.2"/>
    <property type="gene ID" value="OMERI04G21940"/>
</dbReference>
<keyword evidence="21" id="KW-1185">Reference proteome</keyword>
<evidence type="ECO:0000256" key="7">
    <source>
        <dbReference type="ARBA" id="ARBA00022741"/>
    </source>
</evidence>
<dbReference type="EC" id="2.7.11.1" evidence="2"/>
<dbReference type="STRING" id="40149.A0A0E0DIS5"/>
<keyword evidence="4" id="KW-0723">Serine/threonine-protein kinase</keyword>
<dbReference type="GO" id="GO:0005886">
    <property type="term" value="C:plasma membrane"/>
    <property type="evidence" value="ECO:0007669"/>
    <property type="project" value="UniProtKB-SubCell"/>
</dbReference>
<dbReference type="InterPro" id="IPR036426">
    <property type="entry name" value="Bulb-type_lectin_dom_sf"/>
</dbReference>
<dbReference type="CDD" id="cd01098">
    <property type="entry name" value="PAN_AP_plant"/>
    <property type="match status" value="2"/>
</dbReference>
<evidence type="ECO:0000256" key="8">
    <source>
        <dbReference type="ARBA" id="ARBA00022777"/>
    </source>
</evidence>
<dbReference type="Gramene" id="OMERI04G21940.1">
    <property type="protein sequence ID" value="OMERI04G21940.1"/>
    <property type="gene ID" value="OMERI04G21940"/>
</dbReference>
<dbReference type="Proteomes" id="UP000008021">
    <property type="component" value="Chromosome 4"/>
</dbReference>
<dbReference type="FunFam" id="3.30.200.20:FF:000402">
    <property type="entry name" value="Serine/threonine-protein kinase"/>
    <property type="match status" value="1"/>
</dbReference>
<dbReference type="Gene3D" id="3.30.200.20">
    <property type="entry name" value="Phosphorylase Kinase, domain 1"/>
    <property type="match status" value="3"/>
</dbReference>
<evidence type="ECO:0000256" key="13">
    <source>
        <dbReference type="ARBA" id="ARBA00047899"/>
    </source>
</evidence>
<feature type="domain" description="Protein kinase" evidence="17">
    <location>
        <begin position="312"/>
        <end position="691"/>
    </location>
</feature>
<dbReference type="Gene3D" id="1.10.510.10">
    <property type="entry name" value="Transferase(Phosphotransferase) domain 1"/>
    <property type="match status" value="3"/>
</dbReference>
<dbReference type="PROSITE" id="PS00107">
    <property type="entry name" value="PROTEIN_KINASE_ATP"/>
    <property type="match status" value="3"/>
</dbReference>
<dbReference type="PROSITE" id="PS50011">
    <property type="entry name" value="PROTEIN_KINASE_DOM"/>
    <property type="match status" value="2"/>
</dbReference>
<comment type="subcellular location">
    <subcellularLocation>
        <location evidence="1">Cell membrane</location>
        <topology evidence="1">Single-pass type I membrane protein</topology>
    </subcellularLocation>
</comment>
<dbReference type="SMART" id="SM00473">
    <property type="entry name" value="PAN_AP"/>
    <property type="match status" value="2"/>
</dbReference>
<keyword evidence="9 15" id="KW-0067">ATP-binding</keyword>